<dbReference type="Gene3D" id="1.25.40.10">
    <property type="entry name" value="Tetratricopeptide repeat domain"/>
    <property type="match status" value="2"/>
</dbReference>
<dbReference type="Gene3D" id="3.40.50.2000">
    <property type="entry name" value="Glycogen Phosphorylase B"/>
    <property type="match status" value="1"/>
</dbReference>
<dbReference type="GO" id="GO:0006508">
    <property type="term" value="P:proteolysis"/>
    <property type="evidence" value="ECO:0007669"/>
    <property type="project" value="UniProtKB-KW"/>
</dbReference>
<protein>
    <submittedName>
        <fullName evidence="2">Beta-barrel assembly-enhancing protease</fullName>
    </submittedName>
</protein>
<dbReference type="InterPro" id="IPR019734">
    <property type="entry name" value="TPR_rpt"/>
</dbReference>
<dbReference type="PROSITE" id="PS50005">
    <property type="entry name" value="TPR"/>
    <property type="match status" value="3"/>
</dbReference>
<dbReference type="SUPFAM" id="SSF53756">
    <property type="entry name" value="UDP-Glycosyltransferase/glycogen phosphorylase"/>
    <property type="match status" value="1"/>
</dbReference>
<dbReference type="EMBL" id="MLJW01000358">
    <property type="protein sequence ID" value="OIQ88777.1"/>
    <property type="molecule type" value="Genomic_DNA"/>
</dbReference>
<reference evidence="2" key="1">
    <citation type="submission" date="2016-10" db="EMBL/GenBank/DDBJ databases">
        <title>Sequence of Gallionella enrichment culture.</title>
        <authorList>
            <person name="Poehlein A."/>
            <person name="Muehling M."/>
            <person name="Daniel R."/>
        </authorList>
    </citation>
    <scope>NUCLEOTIDE SEQUENCE</scope>
</reference>
<dbReference type="Pfam" id="PF00515">
    <property type="entry name" value="TPR_1"/>
    <property type="match status" value="1"/>
</dbReference>
<dbReference type="PANTHER" id="PTHR44998:SF1">
    <property type="entry name" value="UDP-N-ACETYLGLUCOSAMINE--PEPTIDE N-ACETYLGLUCOSAMINYLTRANSFERASE 110 KDA SUBUNIT"/>
    <property type="match status" value="1"/>
</dbReference>
<proteinExistence type="predicted"/>
<dbReference type="Pfam" id="PF01075">
    <property type="entry name" value="Glyco_transf_9"/>
    <property type="match status" value="1"/>
</dbReference>
<dbReference type="Pfam" id="PF13428">
    <property type="entry name" value="TPR_14"/>
    <property type="match status" value="1"/>
</dbReference>
<sequence>MAPHDERQGRETRPRKSGPAAELAAVEALARAGRVDEAIRQCAAIVAREGNSADAHALLGMLRLQSGNAAAAVASMTQAVRLAPASPMHACRLGIALQGMGRRGEAIEAYRRSVELGPRWLEGWCRLAAACEAAEQWADASGAYERALELAPDSPEIMTNLAMTRLSRRDFAGSASLLETVVSKKPALQEAWNGLGVAYKGLNRLEEAIRALGRALELKPGDPDLLCNLGNCHMGLLDDRGALQCYRRAQELSPGFPAAVFAESICLLALGDYPDGFAKYESRWDSVQKLSRRTLPGLRWDGTQALEGRTILVLHEQGLGDTLQFMRFAVPLADRGANVVLEVQPPLLELARSMDPRVTVVATKQYPPAWDYYCPMLSLPLHLGMDLGSVPAPAAYLWPDPALASAWAARVADAPGLRVGLVASGNPNHKNDHNRSIPLAALEPVFAGLGTSVFLVQKEVSAADRATLAAGSTVRELSPQLTDFSQTAAAVAAMDVVVTVDTSVAHLSGALGRPTFVLLPYYPDWRWLLRRSDSPWYPSVRLFRQAAPGTWSEALASLREALAGLAYRR</sequence>
<dbReference type="Pfam" id="PF13432">
    <property type="entry name" value="TPR_16"/>
    <property type="match status" value="1"/>
</dbReference>
<dbReference type="Pfam" id="PF13181">
    <property type="entry name" value="TPR_8"/>
    <property type="match status" value="1"/>
</dbReference>
<gene>
    <name evidence="2" type="primary">bepA_53</name>
    <name evidence="2" type="ORF">GALL_293400</name>
</gene>
<name>A0A1J5QYI7_9ZZZZ</name>
<dbReference type="SMART" id="SM00028">
    <property type="entry name" value="TPR"/>
    <property type="match status" value="6"/>
</dbReference>
<dbReference type="PANTHER" id="PTHR44998">
    <property type="match status" value="1"/>
</dbReference>
<accession>A0A1J5QYI7</accession>
<dbReference type="InterPro" id="IPR002201">
    <property type="entry name" value="Glyco_trans_9"/>
</dbReference>
<dbReference type="PROSITE" id="PS50293">
    <property type="entry name" value="TPR_REGION"/>
    <property type="match status" value="1"/>
</dbReference>
<dbReference type="SUPFAM" id="SSF48452">
    <property type="entry name" value="TPR-like"/>
    <property type="match status" value="1"/>
</dbReference>
<feature type="compositionally biased region" description="Basic and acidic residues" evidence="1">
    <location>
        <begin position="1"/>
        <end position="14"/>
    </location>
</feature>
<dbReference type="InterPro" id="IPR011990">
    <property type="entry name" value="TPR-like_helical_dom_sf"/>
</dbReference>
<dbReference type="AlphaFoldDB" id="A0A1J5QYI7"/>
<evidence type="ECO:0000313" key="2">
    <source>
        <dbReference type="EMBL" id="OIQ88777.1"/>
    </source>
</evidence>
<evidence type="ECO:0000256" key="1">
    <source>
        <dbReference type="SAM" id="MobiDB-lite"/>
    </source>
</evidence>
<organism evidence="2">
    <name type="scientific">mine drainage metagenome</name>
    <dbReference type="NCBI Taxonomy" id="410659"/>
    <lineage>
        <taxon>unclassified sequences</taxon>
        <taxon>metagenomes</taxon>
        <taxon>ecological metagenomes</taxon>
    </lineage>
</organism>
<feature type="region of interest" description="Disordered" evidence="1">
    <location>
        <begin position="1"/>
        <end position="21"/>
    </location>
</feature>
<keyword evidence="2" id="KW-0645">Protease</keyword>
<comment type="caution">
    <text evidence="2">The sequence shown here is derived from an EMBL/GenBank/DDBJ whole genome shotgun (WGS) entry which is preliminary data.</text>
</comment>
<keyword evidence="2" id="KW-0378">Hydrolase</keyword>
<dbReference type="GO" id="GO:0016757">
    <property type="term" value="F:glycosyltransferase activity"/>
    <property type="evidence" value="ECO:0007669"/>
    <property type="project" value="InterPro"/>
</dbReference>
<dbReference type="GO" id="GO:0008233">
    <property type="term" value="F:peptidase activity"/>
    <property type="evidence" value="ECO:0007669"/>
    <property type="project" value="UniProtKB-KW"/>
</dbReference>